<dbReference type="PROSITE" id="PS50042">
    <property type="entry name" value="CNMP_BINDING_3"/>
    <property type="match status" value="1"/>
</dbReference>
<proteinExistence type="predicted"/>
<feature type="compositionally biased region" description="Polar residues" evidence="9">
    <location>
        <begin position="109"/>
        <end position="118"/>
    </location>
</feature>
<dbReference type="InterPro" id="IPR014710">
    <property type="entry name" value="RmlC-like_jellyroll"/>
</dbReference>
<keyword evidence="4 10" id="KW-1133">Transmembrane helix</keyword>
<dbReference type="InterPro" id="IPR018490">
    <property type="entry name" value="cNMP-bd_dom_sf"/>
</dbReference>
<dbReference type="GO" id="GO:0044877">
    <property type="term" value="F:protein-containing complex binding"/>
    <property type="evidence" value="ECO:0007669"/>
    <property type="project" value="TreeGrafter"/>
</dbReference>
<evidence type="ECO:0000256" key="7">
    <source>
        <dbReference type="ARBA" id="ARBA00023286"/>
    </source>
</evidence>
<dbReference type="Proteomes" id="UP000494040">
    <property type="component" value="Unassembled WGS sequence"/>
</dbReference>
<feature type="compositionally biased region" description="Polar residues" evidence="9">
    <location>
        <begin position="957"/>
        <end position="970"/>
    </location>
</feature>
<feature type="transmembrane region" description="Helical" evidence="10">
    <location>
        <begin position="437"/>
        <end position="458"/>
    </location>
</feature>
<feature type="region of interest" description="Disordered" evidence="9">
    <location>
        <begin position="738"/>
        <end position="780"/>
    </location>
</feature>
<evidence type="ECO:0000313" key="13">
    <source>
        <dbReference type="Proteomes" id="UP000494040"/>
    </source>
</evidence>
<dbReference type="Gene3D" id="2.60.120.10">
    <property type="entry name" value="Jelly Rolls"/>
    <property type="match status" value="1"/>
</dbReference>
<feature type="region of interest" description="Disordered" evidence="9">
    <location>
        <begin position="880"/>
        <end position="975"/>
    </location>
</feature>
<keyword evidence="3 10" id="KW-0812">Transmembrane</keyword>
<dbReference type="CDD" id="cd00038">
    <property type="entry name" value="CAP_ED"/>
    <property type="match status" value="1"/>
</dbReference>
<feature type="transmembrane region" description="Helical" evidence="10">
    <location>
        <begin position="205"/>
        <end position="225"/>
    </location>
</feature>
<evidence type="ECO:0000256" key="3">
    <source>
        <dbReference type="ARBA" id="ARBA00022692"/>
    </source>
</evidence>
<evidence type="ECO:0000256" key="1">
    <source>
        <dbReference type="ARBA" id="ARBA00004141"/>
    </source>
</evidence>
<feature type="region of interest" description="Disordered" evidence="9">
    <location>
        <begin position="1162"/>
        <end position="1231"/>
    </location>
</feature>
<dbReference type="EnsemblMetazoa" id="XM_014398094.2">
    <property type="protein sequence ID" value="XP_014253580.2"/>
    <property type="gene ID" value="LOC106668912"/>
</dbReference>
<evidence type="ECO:0000256" key="8">
    <source>
        <dbReference type="ARBA" id="ARBA00023303"/>
    </source>
</evidence>
<feature type="compositionally biased region" description="Basic residues" evidence="9">
    <location>
        <begin position="183"/>
        <end position="194"/>
    </location>
</feature>
<dbReference type="GeneID" id="106668912"/>
<feature type="compositionally biased region" description="Polar residues" evidence="9">
    <location>
        <begin position="880"/>
        <end position="916"/>
    </location>
</feature>
<feature type="region of interest" description="Disordered" evidence="9">
    <location>
        <begin position="1659"/>
        <end position="1728"/>
    </location>
</feature>
<organism evidence="12 13">
    <name type="scientific">Cimex lectularius</name>
    <name type="common">Bed bug</name>
    <name type="synonym">Acanthia lectularia</name>
    <dbReference type="NCBI Taxonomy" id="79782"/>
    <lineage>
        <taxon>Eukaryota</taxon>
        <taxon>Metazoa</taxon>
        <taxon>Ecdysozoa</taxon>
        <taxon>Arthropoda</taxon>
        <taxon>Hexapoda</taxon>
        <taxon>Insecta</taxon>
        <taxon>Pterygota</taxon>
        <taxon>Neoptera</taxon>
        <taxon>Paraneoptera</taxon>
        <taxon>Hemiptera</taxon>
        <taxon>Heteroptera</taxon>
        <taxon>Panheteroptera</taxon>
        <taxon>Cimicomorpha</taxon>
        <taxon>Cimicidae</taxon>
        <taxon>Cimex</taxon>
    </lineage>
</organism>
<keyword evidence="6 10" id="KW-0472">Membrane</keyword>
<feature type="transmembrane region" description="Helical" evidence="10">
    <location>
        <begin position="246"/>
        <end position="264"/>
    </location>
</feature>
<keyword evidence="2" id="KW-0813">Transport</keyword>
<feature type="compositionally biased region" description="Polar residues" evidence="9">
    <location>
        <begin position="1681"/>
        <end position="1728"/>
    </location>
</feature>
<dbReference type="Gene3D" id="1.10.287.70">
    <property type="match status" value="1"/>
</dbReference>
<evidence type="ECO:0000256" key="2">
    <source>
        <dbReference type="ARBA" id="ARBA00022448"/>
    </source>
</evidence>
<dbReference type="Pfam" id="PF00520">
    <property type="entry name" value="Ion_trans"/>
    <property type="match status" value="1"/>
</dbReference>
<evidence type="ECO:0000313" key="12">
    <source>
        <dbReference type="EnsemblMetazoa" id="XP_014253580.2"/>
    </source>
</evidence>
<dbReference type="FunFam" id="1.10.287.630:FF:000001">
    <property type="entry name" value="Cyclic nucleotide-gated channel alpha 3"/>
    <property type="match status" value="1"/>
</dbReference>
<dbReference type="CTD" id="32468"/>
<dbReference type="PROSITE" id="PS00888">
    <property type="entry name" value="CNMP_BINDING_1"/>
    <property type="match status" value="1"/>
</dbReference>
<evidence type="ECO:0000256" key="5">
    <source>
        <dbReference type="ARBA" id="ARBA00023065"/>
    </source>
</evidence>
<feature type="region of interest" description="Disordered" evidence="9">
    <location>
        <begin position="1013"/>
        <end position="1040"/>
    </location>
</feature>
<feature type="region of interest" description="Disordered" evidence="9">
    <location>
        <begin position="146"/>
        <end position="195"/>
    </location>
</feature>
<dbReference type="RefSeq" id="XP_014253580.2">
    <property type="nucleotide sequence ID" value="XM_014398094.2"/>
</dbReference>
<evidence type="ECO:0000256" key="4">
    <source>
        <dbReference type="ARBA" id="ARBA00022989"/>
    </source>
</evidence>
<feature type="compositionally biased region" description="Basic and acidic residues" evidence="9">
    <location>
        <begin position="1013"/>
        <end position="1024"/>
    </location>
</feature>
<dbReference type="SMART" id="SM00100">
    <property type="entry name" value="cNMP"/>
    <property type="match status" value="1"/>
</dbReference>
<feature type="compositionally biased region" description="Low complexity" evidence="9">
    <location>
        <begin position="1416"/>
        <end position="1425"/>
    </location>
</feature>
<name>A0A8I6TJ13_CIMLE</name>
<feature type="compositionally biased region" description="Basic and acidic residues" evidence="9">
    <location>
        <begin position="760"/>
        <end position="771"/>
    </location>
</feature>
<evidence type="ECO:0000256" key="6">
    <source>
        <dbReference type="ARBA" id="ARBA00023136"/>
    </source>
</evidence>
<sequence>MLRPKGVWGMKLSVSAFRAHASAHKKILNSTYQSTLNYGATCSTSHQGAGNRYSKISKGDAGMIRPRRSSGSGNGGGPSGTGSSADTHAVPIATENHPTRKAARAASPPNRTRSNQRWMKLRTTVQLSGAIQKNKAQLKREDSFLKRFSTRQIPEPQGTLDTGDDEEGDSEITSNGTITGEKKSRKKKKRRKRPPATVINPDGRFFYYWLLLITVCVLYNFWILIARHSFPELQDRHNRFWMTCDIFTDIVFILDIVVQFRTGYLEQGLMVYDTKKLAGHYMESNSFLLDLITVFPLDLLQLNLGIKPLLRFPRFFKVHRVYHYYYIVEARTVYPNVLRVVNLIHILLILAHWFGCFYYLLSEAEGFQGDWVYPYRPGEYATLSRKYLASLYWSTLTLTTIGDLPTPETNADKGAANHYRITSRGHKTRLLQFHSSWGYIFTIVGYLIGVFIFATIVGQVGNVITNRNANRLEFERLLDGAKSYMRHHKVPGGMKRRVLRWYDYSWSRGRIQGGGDIHSALGLLPDKLKTELALHVNLSVLKKVTIFQECQPEFLHDLVLKMRAFIFTPGDLICRKGEVAREMFIIADGVLEVISESGRVLTKMRAGDFFGEIGILNLDGLNKRTADVRSVGYSELFSLSREDVLTAMKDYPEAQEILQDLGRRRLREAQNMNRAWKNSVRRRDRRTSATIPRPELPPPPNRSIIEKIKADMKGLKEVFRLGRATSFIFRRKQEDVELQPLTKPKEPPAPLKAKLRRMPRVNDEASYEEAKPPSTPIGAGLPLLQRLKLLKEKQEQEALQANQESATSDKTENQESGSTSITLLQRTFILKQKDEDKDPKELIAVSSLPTVSKGFVSTVRTQFQLPSQRMIKLMIKDPVTFTNSSTPKETTSPISDKQESQSVPEKSNEPSLTGSTESEHFPKHDESWMMIKKAVTRPYPREDSSQGKEFVYESSEAKSLQSAQDNNAQKFDSEATRVKDRVKLYRSIEDLSPEYGELPFVKKLEILNERQKLEETQSHDDKANSDLSHLSDSFSSASSEPIPQTVIEEVESPLNELVHTELNLQAEKETQKGEICLSQQLSSPESNETVERRNLKSILKKLSSGSMAPGALGSSEETDNSVSQPSSLTDMKKLMRAQTIEGYAARHSKLTKNVTFNRMAMNSSSTSGSLTPTSNGVFLPSEVQDANNRNDTNSRGTRHISGESIVSVKGGKNPTCGEPSTSAGTSAHSAEFSRPTLVIEHTRNQNYSNIDPQNKQTALPYIGDLFGQIREIVEGHLDAIECKYVDFFHNLEIEVRKRDKTISHLQGRIQELEVVLDVRGSGYKTKQRYQPRTCVFTNLQDDGRGNSDTSFDGDHPFLRAGSADTILPVSDNLNEDTDQDDSDLHSRLSTDNCSIEDHSDGSVEALDGMPRKDYVSVDVDSSETSFESESEDIDDDNEYDVSNIVDDDDDIDEELRNKYHYNWEVQMLAEELEKKKSSSKRAMSFDSPQGTNIISLRRSSFDQNIHKTRKPLELFSTGSLEIHRRLSTSSLPRRRCMSITNMQRKMSTNGIKNTGNIVYQSSGEEPRICDLSLIPTSKIVSKASAFDECAYPVRTVPISSTSVNAGSSMSRLNAFTRRKILLPSSICLKENPQTGGSFSSTPDVTCSDVHVTGGRARIHSCPVSSSAKPGDSPVLGLEADTPTNDSENGQRVSPTERSSQSPGVFPSSADTLSPVTGNQGLPPSTSKK</sequence>
<accession>A0A8I6TJ13</accession>
<dbReference type="KEGG" id="clec:106668912"/>
<dbReference type="GO" id="GO:0005221">
    <property type="term" value="F:intracellularly cyclic nucleotide-activated monoatomic cation channel activity"/>
    <property type="evidence" value="ECO:0007669"/>
    <property type="project" value="InterPro"/>
</dbReference>
<keyword evidence="13" id="KW-1185">Reference proteome</keyword>
<comment type="subcellular location">
    <subcellularLocation>
        <location evidence="1">Membrane</location>
        <topology evidence="1">Multi-pass membrane protein</topology>
    </subcellularLocation>
</comment>
<dbReference type="Gene3D" id="1.10.287.630">
    <property type="entry name" value="Helix hairpin bin"/>
    <property type="match status" value="1"/>
</dbReference>
<keyword evidence="7" id="KW-1071">Ligand-gated ion channel</keyword>
<feature type="transmembrane region" description="Helical" evidence="10">
    <location>
        <begin position="343"/>
        <end position="361"/>
    </location>
</feature>
<dbReference type="PANTHER" id="PTHR45638">
    <property type="entry name" value="CYCLIC NUCLEOTIDE-GATED CATION CHANNEL SUBUNIT A"/>
    <property type="match status" value="1"/>
</dbReference>
<dbReference type="InterPro" id="IPR005821">
    <property type="entry name" value="Ion_trans_dom"/>
</dbReference>
<dbReference type="SUPFAM" id="SSF51206">
    <property type="entry name" value="cAMP-binding domain-like"/>
    <property type="match status" value="1"/>
</dbReference>
<feature type="compositionally biased region" description="Polar residues" evidence="9">
    <location>
        <begin position="1218"/>
        <end position="1228"/>
    </location>
</feature>
<feature type="region of interest" description="Disordered" evidence="9">
    <location>
        <begin position="1368"/>
        <end position="1441"/>
    </location>
</feature>
<feature type="region of interest" description="Disordered" evidence="9">
    <location>
        <begin position="1101"/>
        <end position="1127"/>
    </location>
</feature>
<feature type="region of interest" description="Disordered" evidence="9">
    <location>
        <begin position="795"/>
        <end position="819"/>
    </location>
</feature>
<evidence type="ECO:0000256" key="10">
    <source>
        <dbReference type="SAM" id="Phobius"/>
    </source>
</evidence>
<keyword evidence="8" id="KW-0407">Ion channel</keyword>
<dbReference type="Pfam" id="PF00027">
    <property type="entry name" value="cNMP_binding"/>
    <property type="match status" value="1"/>
</dbReference>
<dbReference type="InterPro" id="IPR000595">
    <property type="entry name" value="cNMP-bd_dom"/>
</dbReference>
<feature type="compositionally biased region" description="Basic and acidic residues" evidence="9">
    <location>
        <begin position="917"/>
        <end position="927"/>
    </location>
</feature>
<dbReference type="PANTHER" id="PTHR45638:SF7">
    <property type="entry name" value="CYCLIC NUCLEOTIDE-GATED ION CHANNEL-LIKE, ISOFORM E"/>
    <property type="match status" value="1"/>
</dbReference>
<feature type="region of interest" description="Disordered" evidence="9">
    <location>
        <begin position="43"/>
        <end position="118"/>
    </location>
</feature>
<reference evidence="12" key="1">
    <citation type="submission" date="2022-01" db="UniProtKB">
        <authorList>
            <consortium name="EnsemblMetazoa"/>
        </authorList>
    </citation>
    <scope>IDENTIFICATION</scope>
</reference>
<dbReference type="PROSITE" id="PS00889">
    <property type="entry name" value="CNMP_BINDING_2"/>
    <property type="match status" value="1"/>
</dbReference>
<feature type="compositionally biased region" description="Low complexity" evidence="9">
    <location>
        <begin position="1163"/>
        <end position="1174"/>
    </location>
</feature>
<evidence type="ECO:0000259" key="11">
    <source>
        <dbReference type="PROSITE" id="PS50042"/>
    </source>
</evidence>
<dbReference type="SUPFAM" id="SSF81324">
    <property type="entry name" value="Voltage-gated potassium channels"/>
    <property type="match status" value="1"/>
</dbReference>
<dbReference type="InterPro" id="IPR050866">
    <property type="entry name" value="CNG_cation_channel"/>
</dbReference>
<feature type="compositionally biased region" description="Low complexity" evidence="9">
    <location>
        <begin position="1025"/>
        <end position="1039"/>
    </location>
</feature>
<feature type="compositionally biased region" description="Acidic residues" evidence="9">
    <location>
        <begin position="1426"/>
        <end position="1441"/>
    </location>
</feature>
<feature type="domain" description="Cyclic nucleotide-binding" evidence="11">
    <location>
        <begin position="546"/>
        <end position="642"/>
    </location>
</feature>
<protein>
    <recommendedName>
        <fullName evidence="11">Cyclic nucleotide-binding domain-containing protein</fullName>
    </recommendedName>
</protein>
<dbReference type="OrthoDB" id="421226at2759"/>
<feature type="region of interest" description="Disordered" evidence="9">
    <location>
        <begin position="676"/>
        <end position="703"/>
    </location>
</feature>
<dbReference type="InterPro" id="IPR018488">
    <property type="entry name" value="cNMP-bd_CS"/>
</dbReference>
<feature type="compositionally biased region" description="Polar residues" evidence="9">
    <location>
        <begin position="1184"/>
        <end position="1195"/>
    </location>
</feature>
<evidence type="ECO:0000256" key="9">
    <source>
        <dbReference type="SAM" id="MobiDB-lite"/>
    </source>
</evidence>
<keyword evidence="5" id="KW-0406">Ion transport</keyword>
<dbReference type="GO" id="GO:0016020">
    <property type="term" value="C:membrane"/>
    <property type="evidence" value="ECO:0007669"/>
    <property type="project" value="UniProtKB-SubCell"/>
</dbReference>